<sequence>MSAPGPLKDVLLVGFGAVGVIYSYILKHSGQARISVVARSNYEAVSRDGIHINSKKYGEHLGWRPDRVFRSINDAAKEGPYAYVLVATKYIPELMTTPQLLQPLLTAPYAEQHEQPTYVLLQNGLNVEKGLHQAVKAIGKGEPKIVSVAVWIGTNLVGPNSVEHGAFDRVTIGIYRYNDRTTVVNSAEEQAILDEFSGILKAGGSDVTIVPEIQRMKFVKNFWNVAFSSFATLTRHTLPAIFRSPPSQGHESYSPYVAPVSAETIEKYTLPQIEAVLEELVTLGRALGYPDSEDALSSSLPRTIIENTAEIHKKPDSSHKPSMLLDVERGQPLEVEVILGEVVRLARDVGVSVPRVEMLYALLLVVQNQILRTLQHPSHTPEQ</sequence>
<organism evidence="3 4">
    <name type="scientific">Coprinopsis marcescibilis</name>
    <name type="common">Agaric fungus</name>
    <name type="synonym">Psathyrella marcescibilis</name>
    <dbReference type="NCBI Taxonomy" id="230819"/>
    <lineage>
        <taxon>Eukaryota</taxon>
        <taxon>Fungi</taxon>
        <taxon>Dikarya</taxon>
        <taxon>Basidiomycota</taxon>
        <taxon>Agaricomycotina</taxon>
        <taxon>Agaricomycetes</taxon>
        <taxon>Agaricomycetidae</taxon>
        <taxon>Agaricales</taxon>
        <taxon>Agaricineae</taxon>
        <taxon>Psathyrellaceae</taxon>
        <taxon>Coprinopsis</taxon>
    </lineage>
</organism>
<dbReference type="EMBL" id="ML210149">
    <property type="protein sequence ID" value="TFK29441.1"/>
    <property type="molecule type" value="Genomic_DNA"/>
</dbReference>
<dbReference type="FunFam" id="1.10.1040.10:FF:000017">
    <property type="entry name" value="2-dehydropantoate 2-reductase"/>
    <property type="match status" value="1"/>
</dbReference>
<dbReference type="PANTHER" id="PTHR21708:SF43">
    <property type="entry name" value="KETOPANTOATE REDUCTASE C-TERMINAL DOMAIN-CONTAINING PROTEIN"/>
    <property type="match status" value="1"/>
</dbReference>
<evidence type="ECO:0000313" key="3">
    <source>
        <dbReference type="EMBL" id="TFK29441.1"/>
    </source>
</evidence>
<dbReference type="Gene3D" id="3.40.50.720">
    <property type="entry name" value="NAD(P)-binding Rossmann-like Domain"/>
    <property type="match status" value="1"/>
</dbReference>
<feature type="domain" description="Ketopantoate reductase N-terminal" evidence="1">
    <location>
        <begin position="10"/>
        <end position="175"/>
    </location>
</feature>
<dbReference type="SUPFAM" id="SSF48179">
    <property type="entry name" value="6-phosphogluconate dehydrogenase C-terminal domain-like"/>
    <property type="match status" value="1"/>
</dbReference>
<dbReference type="Proteomes" id="UP000307440">
    <property type="component" value="Unassembled WGS sequence"/>
</dbReference>
<dbReference type="GO" id="GO:0005737">
    <property type="term" value="C:cytoplasm"/>
    <property type="evidence" value="ECO:0007669"/>
    <property type="project" value="TreeGrafter"/>
</dbReference>
<name>A0A5C3LLA7_COPMA</name>
<dbReference type="InterPro" id="IPR008927">
    <property type="entry name" value="6-PGluconate_DH-like_C_sf"/>
</dbReference>
<dbReference type="STRING" id="230819.A0A5C3LLA7"/>
<dbReference type="InterPro" id="IPR013332">
    <property type="entry name" value="KPR_N"/>
</dbReference>
<dbReference type="AlphaFoldDB" id="A0A5C3LLA7"/>
<protein>
    <submittedName>
        <fullName evidence="3">6-phosphogluconate dehydrogenase C-terminal domain-like protein</fullName>
    </submittedName>
</protein>
<reference evidence="3 4" key="1">
    <citation type="journal article" date="2019" name="Nat. Ecol. Evol.">
        <title>Megaphylogeny resolves global patterns of mushroom evolution.</title>
        <authorList>
            <person name="Varga T."/>
            <person name="Krizsan K."/>
            <person name="Foldi C."/>
            <person name="Dima B."/>
            <person name="Sanchez-Garcia M."/>
            <person name="Sanchez-Ramirez S."/>
            <person name="Szollosi G.J."/>
            <person name="Szarkandi J.G."/>
            <person name="Papp V."/>
            <person name="Albert L."/>
            <person name="Andreopoulos W."/>
            <person name="Angelini C."/>
            <person name="Antonin V."/>
            <person name="Barry K.W."/>
            <person name="Bougher N.L."/>
            <person name="Buchanan P."/>
            <person name="Buyck B."/>
            <person name="Bense V."/>
            <person name="Catcheside P."/>
            <person name="Chovatia M."/>
            <person name="Cooper J."/>
            <person name="Damon W."/>
            <person name="Desjardin D."/>
            <person name="Finy P."/>
            <person name="Geml J."/>
            <person name="Haridas S."/>
            <person name="Hughes K."/>
            <person name="Justo A."/>
            <person name="Karasinski D."/>
            <person name="Kautmanova I."/>
            <person name="Kiss B."/>
            <person name="Kocsube S."/>
            <person name="Kotiranta H."/>
            <person name="LaButti K.M."/>
            <person name="Lechner B.E."/>
            <person name="Liimatainen K."/>
            <person name="Lipzen A."/>
            <person name="Lukacs Z."/>
            <person name="Mihaltcheva S."/>
            <person name="Morgado L.N."/>
            <person name="Niskanen T."/>
            <person name="Noordeloos M.E."/>
            <person name="Ohm R.A."/>
            <person name="Ortiz-Santana B."/>
            <person name="Ovrebo C."/>
            <person name="Racz N."/>
            <person name="Riley R."/>
            <person name="Savchenko A."/>
            <person name="Shiryaev A."/>
            <person name="Soop K."/>
            <person name="Spirin V."/>
            <person name="Szebenyi C."/>
            <person name="Tomsovsky M."/>
            <person name="Tulloss R.E."/>
            <person name="Uehling J."/>
            <person name="Grigoriev I.V."/>
            <person name="Vagvolgyi C."/>
            <person name="Papp T."/>
            <person name="Martin F.M."/>
            <person name="Miettinen O."/>
            <person name="Hibbett D.S."/>
            <person name="Nagy L.G."/>
        </authorList>
    </citation>
    <scope>NUCLEOTIDE SEQUENCE [LARGE SCALE GENOMIC DNA]</scope>
    <source>
        <strain evidence="3 4">CBS 121175</strain>
    </source>
</reference>
<dbReference type="Gene3D" id="1.10.1040.10">
    <property type="entry name" value="N-(1-d-carboxylethyl)-l-norvaline Dehydrogenase, domain 2"/>
    <property type="match status" value="1"/>
</dbReference>
<dbReference type="Pfam" id="PF02558">
    <property type="entry name" value="ApbA"/>
    <property type="match status" value="1"/>
</dbReference>
<keyword evidence="4" id="KW-1185">Reference proteome</keyword>
<feature type="domain" description="Ketopantoate reductase C-terminal" evidence="2">
    <location>
        <begin position="268"/>
        <end position="364"/>
    </location>
</feature>
<dbReference type="PANTHER" id="PTHR21708">
    <property type="entry name" value="PROBABLE 2-DEHYDROPANTOATE 2-REDUCTASE"/>
    <property type="match status" value="1"/>
</dbReference>
<evidence type="ECO:0000259" key="2">
    <source>
        <dbReference type="Pfam" id="PF08546"/>
    </source>
</evidence>
<evidence type="ECO:0000259" key="1">
    <source>
        <dbReference type="Pfam" id="PF02558"/>
    </source>
</evidence>
<dbReference type="InterPro" id="IPR051402">
    <property type="entry name" value="KPR-Related"/>
</dbReference>
<dbReference type="OrthoDB" id="3609at2759"/>
<dbReference type="Pfam" id="PF08546">
    <property type="entry name" value="ApbA_C"/>
    <property type="match status" value="1"/>
</dbReference>
<accession>A0A5C3LLA7</accession>
<gene>
    <name evidence="3" type="ORF">FA15DRAFT_663977</name>
</gene>
<dbReference type="InterPro" id="IPR013752">
    <property type="entry name" value="KPA_reductase"/>
</dbReference>
<dbReference type="InterPro" id="IPR013328">
    <property type="entry name" value="6PGD_dom2"/>
</dbReference>
<evidence type="ECO:0000313" key="4">
    <source>
        <dbReference type="Proteomes" id="UP000307440"/>
    </source>
</evidence>
<proteinExistence type="predicted"/>